<keyword evidence="3" id="KW-1185">Reference proteome</keyword>
<sequence length="251" mass="27870">MSAPGADGETSRDDRQRGHRFRPVAGAVVSIGAEAFGLLLQLLLVGLGWQIIWGSEGELAEDEALLLILWCLVATLYLGLTLIWLNVLVRLDTPDPAVARLMVGHPITRLLSMAFTFGASLLGLTVALDLITSIGKDIHDPLLEGSAVWAMLLSWVLFNWGYARIYFSRFHRSARPPLEFPDTDQPRIVDFAYFAFTNATTFAVSDVRVLDTRMRWTVVWHTTLAFFFNALIIVLTMNVIANGSLFAALFD</sequence>
<evidence type="ECO:0000313" key="2">
    <source>
        <dbReference type="EMBL" id="PRI12464.1"/>
    </source>
</evidence>
<feature type="transmembrane region" description="Helical" evidence="1">
    <location>
        <begin position="110"/>
        <end position="135"/>
    </location>
</feature>
<feature type="transmembrane region" description="Helical" evidence="1">
    <location>
        <begin position="225"/>
        <end position="250"/>
    </location>
</feature>
<dbReference type="InterPro" id="IPR009781">
    <property type="entry name" value="DUF1345"/>
</dbReference>
<dbReference type="Proteomes" id="UP000238650">
    <property type="component" value="Unassembled WGS sequence"/>
</dbReference>
<protein>
    <recommendedName>
        <fullName evidence="4">DUF1345 domain-containing protein</fullName>
    </recommendedName>
</protein>
<evidence type="ECO:0000256" key="1">
    <source>
        <dbReference type="SAM" id="Phobius"/>
    </source>
</evidence>
<evidence type="ECO:0000313" key="3">
    <source>
        <dbReference type="Proteomes" id="UP000238650"/>
    </source>
</evidence>
<dbReference type="EMBL" id="MWZD01000012">
    <property type="protein sequence ID" value="PRI12464.1"/>
    <property type="molecule type" value="Genomic_DNA"/>
</dbReference>
<keyword evidence="1" id="KW-0472">Membrane</keyword>
<reference evidence="2 3" key="1">
    <citation type="journal article" date="2017" name="New Microbes New Infect">
        <title>Genome sequence of 'Leucobacter massiliensis' sp. nov. isolated from human pharynx after travel to the 2014 Hajj.</title>
        <authorList>
            <person name="Leangapichart T."/>
            <person name="Gautret P."/>
            <person name="Nguyen T.T."/>
            <person name="Armstrong N."/>
            <person name="Rolain J.M."/>
        </authorList>
    </citation>
    <scope>NUCLEOTIDE SEQUENCE [LARGE SCALE GENOMIC DNA]</scope>
    <source>
        <strain evidence="2 3">122RC15</strain>
    </source>
</reference>
<feature type="transmembrane region" description="Helical" evidence="1">
    <location>
        <begin position="147"/>
        <end position="167"/>
    </location>
</feature>
<evidence type="ECO:0008006" key="4">
    <source>
        <dbReference type="Google" id="ProtNLM"/>
    </source>
</evidence>
<proteinExistence type="predicted"/>
<feature type="transmembrane region" description="Helical" evidence="1">
    <location>
        <begin position="64"/>
        <end position="89"/>
    </location>
</feature>
<dbReference type="Pfam" id="PF07077">
    <property type="entry name" value="DUF1345"/>
    <property type="match status" value="1"/>
</dbReference>
<dbReference type="AlphaFoldDB" id="A0A2S9QS97"/>
<accession>A0A2S9QS97</accession>
<keyword evidence="1" id="KW-1133">Transmembrane helix</keyword>
<organism evidence="2 3">
    <name type="scientific">Leucobacter massiliensis</name>
    <dbReference type="NCBI Taxonomy" id="1686285"/>
    <lineage>
        <taxon>Bacteria</taxon>
        <taxon>Bacillati</taxon>
        <taxon>Actinomycetota</taxon>
        <taxon>Actinomycetes</taxon>
        <taxon>Micrococcales</taxon>
        <taxon>Microbacteriaceae</taxon>
        <taxon>Leucobacter</taxon>
    </lineage>
</organism>
<gene>
    <name evidence="2" type="ORF">B4915_02025</name>
</gene>
<comment type="caution">
    <text evidence="2">The sequence shown here is derived from an EMBL/GenBank/DDBJ whole genome shotgun (WGS) entry which is preliminary data.</text>
</comment>
<dbReference type="RefSeq" id="WP_105804168.1">
    <property type="nucleotide sequence ID" value="NZ_MWZD01000012.1"/>
</dbReference>
<name>A0A2S9QS97_9MICO</name>
<dbReference type="OrthoDB" id="64737at2"/>
<feature type="transmembrane region" description="Helical" evidence="1">
    <location>
        <begin position="24"/>
        <end position="52"/>
    </location>
</feature>
<keyword evidence="1" id="KW-0812">Transmembrane</keyword>